<keyword evidence="8 14" id="KW-0546">Nucleotide metabolism</keyword>
<keyword evidence="7 14" id="KW-0460">Magnesium</keyword>
<dbReference type="Pfam" id="PF01725">
    <property type="entry name" value="Ham1p_like"/>
    <property type="match status" value="1"/>
</dbReference>
<sequence>MFAARSENFLCITNKFVFLSIFSKLVSMGTSLPMSNPTKNITFVTGNNQKLEEFIQILGSNVPFRVIHKKIDLPELQGEIDDICKKKCEKAIKTINDRVIVEDTCLCFNALRGLPGPYVKWFLQKIGPFGLYKMLAGFIDKSAKAICTFAFGDRDGSVRLFRGEAQGKIVKPRGRNMLSWDSCFQPDGFKQTYGEMPDEQKNQVSYRYKAALKLKDFFMKMNANLRTNSKKGR</sequence>
<feature type="binding site" evidence="14">
    <location>
        <position position="75"/>
    </location>
    <ligand>
        <name>Mg(2+)</name>
        <dbReference type="ChEBI" id="CHEBI:18420"/>
    </ligand>
</feature>
<dbReference type="InterPro" id="IPR027502">
    <property type="entry name" value="ITPase"/>
</dbReference>
<comment type="similarity">
    <text evidence="2 14">Belongs to the HAM1 NTPase family.</text>
</comment>
<name>A0A1S3DTZ7_DIACI</name>
<dbReference type="GO" id="GO:0009117">
    <property type="term" value="P:nucleotide metabolic process"/>
    <property type="evidence" value="ECO:0007669"/>
    <property type="project" value="UniProtKB-KW"/>
</dbReference>
<evidence type="ECO:0000256" key="5">
    <source>
        <dbReference type="ARBA" id="ARBA00022741"/>
    </source>
</evidence>
<keyword evidence="4 14" id="KW-0479">Metal-binding</keyword>
<evidence type="ECO:0000256" key="12">
    <source>
        <dbReference type="ARBA" id="ARBA00093255"/>
    </source>
</evidence>
<dbReference type="KEGG" id="dci:103524194"/>
<dbReference type="GO" id="GO:0046872">
    <property type="term" value="F:metal ion binding"/>
    <property type="evidence" value="ECO:0007669"/>
    <property type="project" value="UniProtKB-KW"/>
</dbReference>
<evidence type="ECO:0000256" key="13">
    <source>
        <dbReference type="ARBA" id="ARBA00093271"/>
    </source>
</evidence>
<organism evidence="15 16">
    <name type="scientific">Diaphorina citri</name>
    <name type="common">Asian citrus psyllid</name>
    <dbReference type="NCBI Taxonomy" id="121845"/>
    <lineage>
        <taxon>Eukaryota</taxon>
        <taxon>Metazoa</taxon>
        <taxon>Ecdysozoa</taxon>
        <taxon>Arthropoda</taxon>
        <taxon>Hexapoda</taxon>
        <taxon>Insecta</taxon>
        <taxon>Pterygota</taxon>
        <taxon>Neoptera</taxon>
        <taxon>Paraneoptera</taxon>
        <taxon>Hemiptera</taxon>
        <taxon>Sternorrhyncha</taxon>
        <taxon>Psylloidea</taxon>
        <taxon>Psyllidae</taxon>
        <taxon>Diaphorininae</taxon>
        <taxon>Diaphorina</taxon>
    </lineage>
</organism>
<feature type="binding site" evidence="14">
    <location>
        <position position="103"/>
    </location>
    <ligand>
        <name>Mg(2+)</name>
        <dbReference type="ChEBI" id="CHEBI:18420"/>
    </ligand>
</feature>
<comment type="subcellular location">
    <subcellularLocation>
        <location evidence="1 14">Cytoplasm</location>
    </subcellularLocation>
</comment>
<dbReference type="GO" id="GO:0036222">
    <property type="term" value="F:XTP diphosphatase activity"/>
    <property type="evidence" value="ECO:0007669"/>
    <property type="project" value="UniProtKB-UniRule"/>
</dbReference>
<evidence type="ECO:0000256" key="14">
    <source>
        <dbReference type="HAMAP-Rule" id="MF_03148"/>
    </source>
</evidence>
<dbReference type="PaxDb" id="121845-A0A1S3DTZ7"/>
<evidence type="ECO:0000256" key="10">
    <source>
        <dbReference type="ARBA" id="ARBA00054940"/>
    </source>
</evidence>
<gene>
    <name evidence="16" type="primary">LOC103524194</name>
</gene>
<evidence type="ECO:0000256" key="1">
    <source>
        <dbReference type="ARBA" id="ARBA00004496"/>
    </source>
</evidence>
<comment type="function">
    <text evidence="14">Pyrophosphatase that hydrolyzes non-canonical purine nucleotides such as inosine triphosphate (ITP), deoxyinosine triphosphate (dITP) or xanthosine 5'-triphosphate (XTP) to their respective monophosphate derivatives. The enzyme does not distinguish between the deoxy- and ribose forms. Probably excludes non-canonical purines from RNA and DNA precursor pools, thus preventing their incorporation into RNA and DNA and avoiding chromosomal lesions.</text>
</comment>
<dbReference type="PANTHER" id="PTHR11067">
    <property type="entry name" value="INOSINE TRIPHOSPHATE PYROPHOSPHATASE/HAM1 PROTEIN"/>
    <property type="match status" value="1"/>
</dbReference>
<evidence type="ECO:0000256" key="3">
    <source>
        <dbReference type="ARBA" id="ARBA00022490"/>
    </source>
</evidence>
<feature type="binding site" evidence="14">
    <location>
        <begin position="45"/>
        <end position="50"/>
    </location>
    <ligand>
        <name>ITP</name>
        <dbReference type="ChEBI" id="CHEBI:61402"/>
    </ligand>
</feature>
<evidence type="ECO:0000256" key="6">
    <source>
        <dbReference type="ARBA" id="ARBA00022801"/>
    </source>
</evidence>
<dbReference type="EC" id="3.6.1.66" evidence="14"/>
<dbReference type="FunFam" id="3.90.950.10:FF:000003">
    <property type="entry name" value="Inosine triphosphate pyrophosphatase"/>
    <property type="match status" value="1"/>
</dbReference>
<evidence type="ECO:0000313" key="15">
    <source>
        <dbReference type="Proteomes" id="UP000079169"/>
    </source>
</evidence>
<dbReference type="GO" id="GO:0000166">
    <property type="term" value="F:nucleotide binding"/>
    <property type="evidence" value="ECO:0007669"/>
    <property type="project" value="UniProtKB-KW"/>
</dbReference>
<proteinExistence type="inferred from homology"/>
<protein>
    <recommendedName>
        <fullName evidence="14">Inosine triphosphate pyrophosphatase</fullName>
        <shortName evidence="14">ITPase</shortName>
        <shortName evidence="14">Inosine triphosphatase</shortName>
        <ecNumber evidence="14">3.6.1.66</ecNumber>
    </recommendedName>
    <alternativeName>
        <fullName evidence="14">Non-canonical purine NTP pyrophosphatase</fullName>
    </alternativeName>
    <alternativeName>
        <fullName evidence="14">Non-standard purine NTP pyrophosphatase</fullName>
    </alternativeName>
    <alternativeName>
        <fullName evidence="14">Nucleoside-triphosphate diphosphatase</fullName>
    </alternativeName>
    <alternativeName>
        <fullName evidence="14">Nucleoside-triphosphate pyrophosphatase</fullName>
        <shortName evidence="14">NTPase</shortName>
    </alternativeName>
    <alternativeName>
        <fullName evidence="14">XTP/dITP diphosphatase</fullName>
    </alternativeName>
</protein>
<dbReference type="PANTHER" id="PTHR11067:SF9">
    <property type="entry name" value="INOSINE TRIPHOSPHATE PYROPHOSPHATASE"/>
    <property type="match status" value="1"/>
</dbReference>
<feature type="binding site" evidence="14">
    <location>
        <begin position="103"/>
        <end position="104"/>
    </location>
    <ligand>
        <name>ITP</name>
        <dbReference type="ChEBI" id="CHEBI:61402"/>
    </ligand>
</feature>
<dbReference type="InterPro" id="IPR002637">
    <property type="entry name" value="RdgB/HAM1"/>
</dbReference>
<evidence type="ECO:0000256" key="11">
    <source>
        <dbReference type="ARBA" id="ARBA00093218"/>
    </source>
</evidence>
<evidence type="ECO:0000256" key="4">
    <source>
        <dbReference type="ARBA" id="ARBA00022723"/>
    </source>
</evidence>
<reference evidence="16" key="1">
    <citation type="submission" date="2025-08" db="UniProtKB">
        <authorList>
            <consortium name="RefSeq"/>
        </authorList>
    </citation>
    <scope>IDENTIFICATION</scope>
</reference>
<evidence type="ECO:0000256" key="9">
    <source>
        <dbReference type="ARBA" id="ARBA00023211"/>
    </source>
</evidence>
<accession>A0A1S3DTZ7</accession>
<keyword evidence="3 14" id="KW-0963">Cytoplasm</keyword>
<dbReference type="GO" id="GO:0009204">
    <property type="term" value="P:deoxyribonucleoside triphosphate catabolic process"/>
    <property type="evidence" value="ECO:0007669"/>
    <property type="project" value="UniProtKB-UniRule"/>
</dbReference>
<dbReference type="GO" id="GO:0036220">
    <property type="term" value="F:ITP diphosphatase activity"/>
    <property type="evidence" value="ECO:0007669"/>
    <property type="project" value="UniProtKB-UniRule"/>
</dbReference>
<evidence type="ECO:0000256" key="7">
    <source>
        <dbReference type="ARBA" id="ARBA00022842"/>
    </source>
</evidence>
<dbReference type="Proteomes" id="UP000079169">
    <property type="component" value="Unplaced"/>
</dbReference>
<dbReference type="HAMAP" id="MF_03148">
    <property type="entry name" value="HAM1_NTPase"/>
    <property type="match status" value="1"/>
</dbReference>
<dbReference type="SUPFAM" id="SSF52972">
    <property type="entry name" value="ITPase-like"/>
    <property type="match status" value="1"/>
</dbReference>
<dbReference type="AlphaFoldDB" id="A0A1S3DTZ7"/>
<dbReference type="GO" id="GO:0035870">
    <property type="term" value="F:dITP diphosphatase activity"/>
    <property type="evidence" value="ECO:0007669"/>
    <property type="project" value="UniProtKB-UniRule"/>
</dbReference>
<comment type="caution">
    <text evidence="14">Lacks conserved residue(s) required for the propagation of feature annotation.</text>
</comment>
<evidence type="ECO:0000313" key="16">
    <source>
        <dbReference type="RefSeq" id="XP_008487425.2"/>
    </source>
</evidence>
<dbReference type="GeneID" id="103524194"/>
<dbReference type="Gene3D" id="3.90.950.10">
    <property type="match status" value="1"/>
</dbReference>
<evidence type="ECO:0000256" key="8">
    <source>
        <dbReference type="ARBA" id="ARBA00023080"/>
    </source>
</evidence>
<keyword evidence="15" id="KW-1185">Reference proteome</keyword>
<comment type="function">
    <text evidence="10">Pyrophosphatase that hydrolyzes the non-canonical purine nucleotides inosine triphosphate (ITP), deoxyinosine triphosphate (dITP) as well as 2'-deoxy-N-6-hydroxylaminopurine triphosphate (dHAPTP) and xanthosine 5'-triphosphate (XTP) to their respective monophosphate derivatives. The enzyme does not distinguish between the deoxy- and ribose forms. Probably excludes non-canonical purines from RNA and DNA precursor pools, thus preventing their incorporation into RNA and DNA and avoiding chromosomal lesions.</text>
</comment>
<keyword evidence="9 14" id="KW-0464">Manganese</keyword>
<keyword evidence="5 14" id="KW-0547">Nucleotide-binding</keyword>
<keyword evidence="6 14" id="KW-0378">Hydrolase</keyword>
<feature type="binding site" evidence="14">
    <location>
        <position position="87"/>
    </location>
    <ligand>
        <name>ITP</name>
        <dbReference type="ChEBI" id="CHEBI:61402"/>
    </ligand>
</feature>
<dbReference type="STRING" id="121845.A0A1S3DTZ7"/>
<comment type="catalytic activity">
    <reaction evidence="14">
        <text>XTP + H2O = XMP + diphosphate + H(+)</text>
        <dbReference type="Rhea" id="RHEA:28610"/>
        <dbReference type="ChEBI" id="CHEBI:15377"/>
        <dbReference type="ChEBI" id="CHEBI:15378"/>
        <dbReference type="ChEBI" id="CHEBI:33019"/>
        <dbReference type="ChEBI" id="CHEBI:57464"/>
        <dbReference type="ChEBI" id="CHEBI:61314"/>
        <dbReference type="EC" id="3.6.1.66"/>
    </reaction>
</comment>
<comment type="subunit">
    <text evidence="14">Homodimer.</text>
</comment>
<feature type="binding site" evidence="14">
    <location>
        <position position="201"/>
    </location>
    <ligand>
        <name>ITP</name>
        <dbReference type="ChEBI" id="CHEBI:61402"/>
    </ligand>
</feature>
<dbReference type="RefSeq" id="XP_008487425.2">
    <property type="nucleotide sequence ID" value="XM_008489203.3"/>
</dbReference>
<comment type="catalytic activity">
    <reaction evidence="11">
        <text>ITP + H2O = IMP + diphosphate + H(+)</text>
        <dbReference type="Rhea" id="RHEA:29399"/>
        <dbReference type="ChEBI" id="CHEBI:15377"/>
        <dbReference type="ChEBI" id="CHEBI:15378"/>
        <dbReference type="ChEBI" id="CHEBI:33019"/>
        <dbReference type="ChEBI" id="CHEBI:58053"/>
        <dbReference type="ChEBI" id="CHEBI:61402"/>
        <dbReference type="EC" id="3.6.1.66"/>
    </reaction>
    <physiologicalReaction direction="left-to-right" evidence="11">
        <dbReference type="Rhea" id="RHEA:29400"/>
    </physiologicalReaction>
</comment>
<dbReference type="InterPro" id="IPR029001">
    <property type="entry name" value="ITPase-like_fam"/>
</dbReference>
<dbReference type="GO" id="GO:0005737">
    <property type="term" value="C:cytoplasm"/>
    <property type="evidence" value="ECO:0007669"/>
    <property type="project" value="UniProtKB-SubCell"/>
</dbReference>
<evidence type="ECO:0000256" key="2">
    <source>
        <dbReference type="ARBA" id="ARBA00008023"/>
    </source>
</evidence>
<comment type="cofactor">
    <cofactor evidence="14">
        <name>Mg(2+)</name>
        <dbReference type="ChEBI" id="CHEBI:18420"/>
    </cofactor>
    <cofactor evidence="14">
        <name>Mn(2+)</name>
        <dbReference type="ChEBI" id="CHEBI:29035"/>
    </cofactor>
    <text evidence="14">Binds 1 divalent metal cation per subunit; can use either Mg(2+) or Mn(2+).</text>
</comment>
<comment type="catalytic activity">
    <reaction evidence="12">
        <text>dITP + H2O = dIMP + diphosphate + H(+)</text>
        <dbReference type="Rhea" id="RHEA:28342"/>
        <dbReference type="ChEBI" id="CHEBI:15377"/>
        <dbReference type="ChEBI" id="CHEBI:15378"/>
        <dbReference type="ChEBI" id="CHEBI:33019"/>
        <dbReference type="ChEBI" id="CHEBI:61194"/>
        <dbReference type="ChEBI" id="CHEBI:61382"/>
        <dbReference type="EC" id="3.6.1.66"/>
    </reaction>
    <physiologicalReaction direction="left-to-right" evidence="12">
        <dbReference type="Rhea" id="RHEA:28343"/>
    </physiologicalReaction>
</comment>
<comment type="catalytic activity">
    <reaction evidence="13">
        <text>N(6)-hydroxy-dATP + H2O = N(6)-hydroxy-dAMP + diphosphate + H(+)</text>
        <dbReference type="Rhea" id="RHEA:83971"/>
        <dbReference type="ChEBI" id="CHEBI:15377"/>
        <dbReference type="ChEBI" id="CHEBI:15378"/>
        <dbReference type="ChEBI" id="CHEBI:33019"/>
        <dbReference type="ChEBI" id="CHEBI:233529"/>
        <dbReference type="ChEBI" id="CHEBI:233530"/>
    </reaction>
    <physiologicalReaction direction="left-to-right" evidence="13">
        <dbReference type="Rhea" id="RHEA:83972"/>
    </physiologicalReaction>
</comment>